<reference evidence="1 2" key="1">
    <citation type="submission" date="2023-08" db="EMBL/GenBank/DDBJ databases">
        <title>A Necator americanus chromosomal reference genome.</title>
        <authorList>
            <person name="Ilik V."/>
            <person name="Petrzelkova K.J."/>
            <person name="Pardy F."/>
            <person name="Fuh T."/>
            <person name="Niatou-Singa F.S."/>
            <person name="Gouil Q."/>
            <person name="Baker L."/>
            <person name="Ritchie M.E."/>
            <person name="Jex A.R."/>
            <person name="Gazzola D."/>
            <person name="Li H."/>
            <person name="Toshio Fujiwara R."/>
            <person name="Zhan B."/>
            <person name="Aroian R.V."/>
            <person name="Pafco B."/>
            <person name="Schwarz E.M."/>
        </authorList>
    </citation>
    <scope>NUCLEOTIDE SEQUENCE [LARGE SCALE GENOMIC DNA]</scope>
    <source>
        <strain evidence="1 2">Aroian</strain>
        <tissue evidence="1">Whole animal</tissue>
    </source>
</reference>
<proteinExistence type="predicted"/>
<sequence>MITYAIAYPASIQALRWSVVARSVLESFLAPFIAAVCDDIPTRSQQLPRVSSAYANTPNNTPDSCRFDPTILHSNTHPHHSTMTRRKIAGLGWEVLLHAAYPCRIQCASFQSSFVSCSEASLSQKKFSDWSELEIDVAHIFRLAAVRVLGHGDRKQSDRCTLVKDCDENHIFV</sequence>
<keyword evidence="2" id="KW-1185">Reference proteome</keyword>
<name>A0ABR1CTQ0_NECAM</name>
<comment type="caution">
    <text evidence="1">The sequence shown here is derived from an EMBL/GenBank/DDBJ whole genome shotgun (WGS) entry which is preliminary data.</text>
</comment>
<evidence type="ECO:0000313" key="1">
    <source>
        <dbReference type="EMBL" id="KAK6741430.1"/>
    </source>
</evidence>
<dbReference type="Proteomes" id="UP001303046">
    <property type="component" value="Unassembled WGS sequence"/>
</dbReference>
<gene>
    <name evidence="1" type="primary">Necator_chrIII.g10108</name>
    <name evidence="1" type="ORF">RB195_009343</name>
</gene>
<evidence type="ECO:0000313" key="2">
    <source>
        <dbReference type="Proteomes" id="UP001303046"/>
    </source>
</evidence>
<dbReference type="EMBL" id="JAVFWL010000003">
    <property type="protein sequence ID" value="KAK6741430.1"/>
    <property type="molecule type" value="Genomic_DNA"/>
</dbReference>
<organism evidence="1 2">
    <name type="scientific">Necator americanus</name>
    <name type="common">Human hookworm</name>
    <dbReference type="NCBI Taxonomy" id="51031"/>
    <lineage>
        <taxon>Eukaryota</taxon>
        <taxon>Metazoa</taxon>
        <taxon>Ecdysozoa</taxon>
        <taxon>Nematoda</taxon>
        <taxon>Chromadorea</taxon>
        <taxon>Rhabditida</taxon>
        <taxon>Rhabditina</taxon>
        <taxon>Rhabditomorpha</taxon>
        <taxon>Strongyloidea</taxon>
        <taxon>Ancylostomatidae</taxon>
        <taxon>Bunostominae</taxon>
        <taxon>Necator</taxon>
    </lineage>
</organism>
<protein>
    <submittedName>
        <fullName evidence="1">Uncharacterized protein</fullName>
    </submittedName>
</protein>
<accession>A0ABR1CTQ0</accession>